<dbReference type="AlphaFoldDB" id="A0A7S0E4W3"/>
<organism evidence="2">
    <name type="scientific">Hanusia phi</name>
    <dbReference type="NCBI Taxonomy" id="3032"/>
    <lineage>
        <taxon>Eukaryota</taxon>
        <taxon>Cryptophyceae</taxon>
        <taxon>Pyrenomonadales</taxon>
        <taxon>Geminigeraceae</taxon>
        <taxon>Hanusia</taxon>
    </lineage>
</organism>
<feature type="compositionally biased region" description="Basic and acidic residues" evidence="1">
    <location>
        <begin position="70"/>
        <end position="99"/>
    </location>
</feature>
<dbReference type="EMBL" id="HBEO01006912">
    <property type="protein sequence ID" value="CAD8473697.1"/>
    <property type="molecule type" value="Transcribed_RNA"/>
</dbReference>
<dbReference type="SUPFAM" id="SSF143456">
    <property type="entry name" value="VC0467-like"/>
    <property type="match status" value="1"/>
</dbReference>
<feature type="region of interest" description="Disordered" evidence="1">
    <location>
        <begin position="46"/>
        <end position="99"/>
    </location>
</feature>
<gene>
    <name evidence="2" type="ORF">HPHI1048_LOCUS4872</name>
</gene>
<evidence type="ECO:0000256" key="1">
    <source>
        <dbReference type="SAM" id="MobiDB-lite"/>
    </source>
</evidence>
<accession>A0A7S0E4W3</accession>
<dbReference type="Gene3D" id="3.40.1740.10">
    <property type="entry name" value="VC0467-like"/>
    <property type="match status" value="1"/>
</dbReference>
<protein>
    <submittedName>
        <fullName evidence="2">Uncharacterized protein</fullName>
    </submittedName>
</protein>
<sequence length="182" mass="20374">MSKTVPREADNVTMIADDVYIFPSKYGLTSHPVLLSFEGPSDMNEDSNSMNFVSVDLDSSSGQNDSYTDVEQHSEMEHTKEGEDSTPRESHAEEERAGGSKELLLNGFATWGPLQLEREIHEGGWFLTPFLANASIVFDTPREEMYDRLMAVASTRMFSRGDLLDWMQRNGPASAESVMHSE</sequence>
<feature type="compositionally biased region" description="Polar residues" evidence="1">
    <location>
        <begin position="46"/>
        <end position="69"/>
    </location>
</feature>
<name>A0A7S0E4W3_9CRYP</name>
<evidence type="ECO:0000313" key="2">
    <source>
        <dbReference type="EMBL" id="CAD8473697.1"/>
    </source>
</evidence>
<proteinExistence type="predicted"/>
<reference evidence="2" key="1">
    <citation type="submission" date="2021-01" db="EMBL/GenBank/DDBJ databases">
        <authorList>
            <person name="Corre E."/>
            <person name="Pelletier E."/>
            <person name="Niang G."/>
            <person name="Scheremetjew M."/>
            <person name="Finn R."/>
            <person name="Kale V."/>
            <person name="Holt S."/>
            <person name="Cochrane G."/>
            <person name="Meng A."/>
            <person name="Brown T."/>
            <person name="Cohen L."/>
        </authorList>
    </citation>
    <scope>NUCLEOTIDE SEQUENCE</scope>
    <source>
        <strain evidence="2">CCMP325</strain>
    </source>
</reference>
<dbReference type="Pfam" id="PF02622">
    <property type="entry name" value="DUF179"/>
    <property type="match status" value="1"/>
</dbReference>
<dbReference type="InterPro" id="IPR003774">
    <property type="entry name" value="AlgH-like"/>
</dbReference>